<protein>
    <submittedName>
        <fullName evidence="2">Zinc finger BED domain-containing protein DAYSLEEPER</fullName>
    </submittedName>
</protein>
<dbReference type="PANTHER" id="PTHR46481:SF11">
    <property type="entry name" value="ZINC FINGER BED DOMAIN-CONTAINING PROTEIN RICESLEEPER 2-LIKE"/>
    <property type="match status" value="1"/>
</dbReference>
<name>A0A9N7N888_STRHE</name>
<proteinExistence type="predicted"/>
<dbReference type="InterPro" id="IPR052035">
    <property type="entry name" value="ZnF_BED_domain_contain"/>
</dbReference>
<dbReference type="PANTHER" id="PTHR46481">
    <property type="entry name" value="ZINC FINGER BED DOMAIN-CONTAINING PROTEIN 4"/>
    <property type="match status" value="1"/>
</dbReference>
<gene>
    <name evidence="2" type="ORF">SHERM_21705</name>
</gene>
<feature type="region of interest" description="Disordered" evidence="1">
    <location>
        <begin position="1"/>
        <end position="37"/>
    </location>
</feature>
<keyword evidence="3" id="KW-1185">Reference proteome</keyword>
<dbReference type="AlphaFoldDB" id="A0A9N7N888"/>
<accession>A0A9N7N888</accession>
<dbReference type="SMART" id="SM00614">
    <property type="entry name" value="ZnF_BED"/>
    <property type="match status" value="1"/>
</dbReference>
<evidence type="ECO:0000256" key="1">
    <source>
        <dbReference type="SAM" id="MobiDB-lite"/>
    </source>
</evidence>
<dbReference type="Proteomes" id="UP001153555">
    <property type="component" value="Unassembled WGS sequence"/>
</dbReference>
<dbReference type="OrthoDB" id="694285at2759"/>
<organism evidence="2 3">
    <name type="scientific">Striga hermonthica</name>
    <name type="common">Purple witchweed</name>
    <name type="synonym">Buchnera hermonthica</name>
    <dbReference type="NCBI Taxonomy" id="68872"/>
    <lineage>
        <taxon>Eukaryota</taxon>
        <taxon>Viridiplantae</taxon>
        <taxon>Streptophyta</taxon>
        <taxon>Embryophyta</taxon>
        <taxon>Tracheophyta</taxon>
        <taxon>Spermatophyta</taxon>
        <taxon>Magnoliopsida</taxon>
        <taxon>eudicotyledons</taxon>
        <taxon>Gunneridae</taxon>
        <taxon>Pentapetalae</taxon>
        <taxon>asterids</taxon>
        <taxon>lamiids</taxon>
        <taxon>Lamiales</taxon>
        <taxon>Orobanchaceae</taxon>
        <taxon>Buchnereae</taxon>
        <taxon>Striga</taxon>
    </lineage>
</organism>
<evidence type="ECO:0000313" key="3">
    <source>
        <dbReference type="Proteomes" id="UP001153555"/>
    </source>
</evidence>
<reference evidence="2" key="1">
    <citation type="submission" date="2019-12" db="EMBL/GenBank/DDBJ databases">
        <authorList>
            <person name="Scholes J."/>
        </authorList>
    </citation>
    <scope>NUCLEOTIDE SEQUENCE</scope>
</reference>
<comment type="caution">
    <text evidence="2">The sequence shown here is derived from an EMBL/GenBank/DDBJ whole genome shotgun (WGS) entry which is preliminary data.</text>
</comment>
<dbReference type="EMBL" id="CACSLK010024787">
    <property type="protein sequence ID" value="CAA0824805.1"/>
    <property type="molecule type" value="Genomic_DNA"/>
</dbReference>
<sequence length="319" mass="35184">MSAATPPSRSRAVSPPHHPATLQAVAGRRPNASTPVLLSSAMSNLARSNSLSAARGRGSRAFSMPPDKHLGLGTMLPDPPEPAPSIKDSSSGSITGKVNAGVSSASCSVAQNEDTVPPNQEANHLSNEEIIALDDEDAEAEGEEVGGTTGKRKKRCTSAVWQYFTKKTVVVEVDGKKYEQLWGYCNFPKCSARYRAESVNGTNAFQSHLRSTHSIVKGQLQLKTERDRGKDVTLVQAFKYDLETSIKKFYLAIIMHEYPFNMVEHEYFVDALKSLRPNFAFKSRVTARKDIMDMYTEEKDKLYDLMKKVPSRFSATMDV</sequence>
<evidence type="ECO:0000313" key="2">
    <source>
        <dbReference type="EMBL" id="CAA0824805.1"/>
    </source>
</evidence>